<dbReference type="InterPro" id="IPR000719">
    <property type="entry name" value="Prot_kinase_dom"/>
</dbReference>
<feature type="active site" description="Proton acceptor" evidence="7">
    <location>
        <position position="354"/>
    </location>
</feature>
<dbReference type="OrthoDB" id="515692at2759"/>
<feature type="region of interest" description="Disordered" evidence="11">
    <location>
        <begin position="624"/>
        <end position="646"/>
    </location>
</feature>
<dbReference type="SUPFAM" id="SSF56112">
    <property type="entry name" value="Protein kinase-like (PK-like)"/>
    <property type="match status" value="1"/>
</dbReference>
<dbReference type="SMART" id="SM00220">
    <property type="entry name" value="S_TKc"/>
    <property type="match status" value="1"/>
</dbReference>
<evidence type="ECO:0000256" key="4">
    <source>
        <dbReference type="ARBA" id="ARBA00022741"/>
    </source>
</evidence>
<evidence type="ECO:0000256" key="5">
    <source>
        <dbReference type="ARBA" id="ARBA00022777"/>
    </source>
</evidence>
<protein>
    <submittedName>
        <fullName evidence="13">Dclk3 protein</fullName>
    </submittedName>
</protein>
<dbReference type="Gene3D" id="1.10.510.10">
    <property type="entry name" value="Transferase(Phosphotransferase) domain 1"/>
    <property type="match status" value="1"/>
</dbReference>
<reference evidence="13" key="1">
    <citation type="submission" date="2021-02" db="EMBL/GenBank/DDBJ databases">
        <authorList>
            <person name="Dougan E. K."/>
            <person name="Rhodes N."/>
            <person name="Thang M."/>
            <person name="Chan C."/>
        </authorList>
    </citation>
    <scope>NUCLEOTIDE SEQUENCE</scope>
</reference>
<evidence type="ECO:0000313" key="14">
    <source>
        <dbReference type="Proteomes" id="UP000601435"/>
    </source>
</evidence>
<name>A0A812TC73_9DINO</name>
<evidence type="ECO:0000256" key="10">
    <source>
        <dbReference type="PROSITE-ProRule" id="PRU10141"/>
    </source>
</evidence>
<keyword evidence="14" id="KW-1185">Reference proteome</keyword>
<gene>
    <name evidence="13" type="primary">Dclk3</name>
    <name evidence="13" type="ORF">SNEC2469_LOCUS15088</name>
</gene>
<dbReference type="Proteomes" id="UP000601435">
    <property type="component" value="Unassembled WGS sequence"/>
</dbReference>
<feature type="binding site" evidence="8">
    <location>
        <position position="378"/>
    </location>
    <ligand>
        <name>ATP</name>
        <dbReference type="ChEBI" id="CHEBI:30616"/>
    </ligand>
</feature>
<evidence type="ECO:0000256" key="3">
    <source>
        <dbReference type="ARBA" id="ARBA00022679"/>
    </source>
</evidence>
<sequence>MQDASSQMTALSTAYPATSPGLGGLCLPGVACRGQSTSPPQGRDPAVFAPPTAMATGSSGAAGPGPAHPGPSQVTREDCEAPLPGATSHAEVQAPPTLAIRSRQANAMPATIGIPIPSRREEEQVNYVTETVTTPERKGRRPPAPGPVPLLSFKSNASISSERGVAPYSRSKSSGALSGDIPHATPTSSFSSVHTVTSTFVSKQMTSTSFRWAPGDALVHCWHRKLSDTYQDYNMVNLVGEGRNGAVFIVQHKVSEQYYACKVLHKAEQDSSALRAEIKNLRMLDHPNVVRLYEVNEDAEAVFLLMEYCCGGDLFSLVTESPKGHLPENVARSFAEQMLNALAYCHSMGIVHRDVKPENFLLEGRLEEDAGATLKLADFGIATHIRCPESQGEGQVNGSVPYMAPELFSKRWSSLVRDSQGDRHALAASDLWSCAIVIYVMLSGDLPYGSDEYRIASGEPPDFSKEVWQTVSPEAIDLIRKLLQPEVEERWTAPQALRHEWFTAKTTRASPESLGNRSIFTERSEGLGFTQSSLEFARAMLRSLRRWRQHPFLRRMVIAGIAKRMEADNPSRKFAETAYQAFKGSQDKLRNDQLVQVLNSAFCGSSPPPDASCSSQTTASNESFLQAGESVRTTRSNSSAGSAFSPGGRSVTGLYVRLHLSLKLAQGDTARQCAQLFEFSQSVVIDGLTGASAAAALRGCQVSKTFKSPRSRRAGLFVCLPLQNGIVDCCCFTTEHASIHSRLLPLC</sequence>
<feature type="binding site" evidence="8">
    <location>
        <begin position="358"/>
        <end position="359"/>
    </location>
    <ligand>
        <name>ATP</name>
        <dbReference type="ChEBI" id="CHEBI:30616"/>
    </ligand>
</feature>
<dbReference type="InterPro" id="IPR011009">
    <property type="entry name" value="Kinase-like_dom_sf"/>
</dbReference>
<dbReference type="InterPro" id="IPR017441">
    <property type="entry name" value="Protein_kinase_ATP_BS"/>
</dbReference>
<feature type="compositionally biased region" description="Polar residues" evidence="11">
    <location>
        <begin position="1"/>
        <end position="16"/>
    </location>
</feature>
<dbReference type="EMBL" id="CAJNJA010024441">
    <property type="protein sequence ID" value="CAE7526435.1"/>
    <property type="molecule type" value="Genomic_DNA"/>
</dbReference>
<dbReference type="Pfam" id="PF00069">
    <property type="entry name" value="Pkinase"/>
    <property type="match status" value="1"/>
</dbReference>
<evidence type="ECO:0000256" key="9">
    <source>
        <dbReference type="PIRSR" id="PIRSR630616-3"/>
    </source>
</evidence>
<dbReference type="PROSITE" id="PS50011">
    <property type="entry name" value="PROTEIN_KINASE_DOM"/>
    <property type="match status" value="1"/>
</dbReference>
<feature type="region of interest" description="Disordered" evidence="11">
    <location>
        <begin position="1"/>
        <end position="93"/>
    </location>
</feature>
<evidence type="ECO:0000259" key="12">
    <source>
        <dbReference type="PROSITE" id="PS50011"/>
    </source>
</evidence>
<feature type="domain" description="Protein kinase" evidence="12">
    <location>
        <begin position="233"/>
        <end position="502"/>
    </location>
</feature>
<keyword evidence="6 8" id="KW-0067">ATP-binding</keyword>
<dbReference type="PROSITE" id="PS00108">
    <property type="entry name" value="PROTEIN_KINASE_ST"/>
    <property type="match status" value="1"/>
</dbReference>
<comment type="subunit">
    <text evidence="1">Monomer.</text>
</comment>
<dbReference type="PANTHER" id="PTHR24350">
    <property type="entry name" value="SERINE/THREONINE-PROTEIN KINASE IAL-RELATED"/>
    <property type="match status" value="1"/>
</dbReference>
<feature type="binding site" evidence="8 10">
    <location>
        <position position="262"/>
    </location>
    <ligand>
        <name>ATP</name>
        <dbReference type="ChEBI" id="CHEBI:30616"/>
    </ligand>
</feature>
<dbReference type="FunFam" id="1.10.510.10:FF:000571">
    <property type="entry name" value="Maternal embryonic leucine zipper kinase"/>
    <property type="match status" value="1"/>
</dbReference>
<dbReference type="InterPro" id="IPR008271">
    <property type="entry name" value="Ser/Thr_kinase_AS"/>
</dbReference>
<proteinExistence type="predicted"/>
<keyword evidence="3" id="KW-0808">Transferase</keyword>
<evidence type="ECO:0000256" key="1">
    <source>
        <dbReference type="ARBA" id="ARBA00011245"/>
    </source>
</evidence>
<dbReference type="GO" id="GO:0004674">
    <property type="term" value="F:protein serine/threonine kinase activity"/>
    <property type="evidence" value="ECO:0007669"/>
    <property type="project" value="UniProtKB-KW"/>
</dbReference>
<comment type="caution">
    <text evidence="13">The sequence shown here is derived from an EMBL/GenBank/DDBJ whole genome shotgun (WGS) entry which is preliminary data.</text>
</comment>
<feature type="region of interest" description="Disordered" evidence="11">
    <location>
        <begin position="130"/>
        <end position="189"/>
    </location>
</feature>
<keyword evidence="5" id="KW-0418">Kinase</keyword>
<dbReference type="InterPro" id="IPR030616">
    <property type="entry name" value="Aur-like"/>
</dbReference>
<dbReference type="AlphaFoldDB" id="A0A812TC73"/>
<feature type="compositionally biased region" description="Polar residues" evidence="11">
    <location>
        <begin position="631"/>
        <end position="642"/>
    </location>
</feature>
<feature type="binding site" evidence="8">
    <location>
        <position position="243"/>
    </location>
    <ligand>
        <name>ATP</name>
        <dbReference type="ChEBI" id="CHEBI:30616"/>
    </ligand>
</feature>
<evidence type="ECO:0000256" key="2">
    <source>
        <dbReference type="ARBA" id="ARBA00022527"/>
    </source>
</evidence>
<keyword evidence="2" id="KW-0723">Serine/threonine-protein kinase</keyword>
<organism evidence="13 14">
    <name type="scientific">Symbiodinium necroappetens</name>
    <dbReference type="NCBI Taxonomy" id="1628268"/>
    <lineage>
        <taxon>Eukaryota</taxon>
        <taxon>Sar</taxon>
        <taxon>Alveolata</taxon>
        <taxon>Dinophyceae</taxon>
        <taxon>Suessiales</taxon>
        <taxon>Symbiodiniaceae</taxon>
        <taxon>Symbiodinium</taxon>
    </lineage>
</organism>
<evidence type="ECO:0000313" key="13">
    <source>
        <dbReference type="EMBL" id="CAE7526435.1"/>
    </source>
</evidence>
<evidence type="ECO:0000256" key="6">
    <source>
        <dbReference type="ARBA" id="ARBA00022840"/>
    </source>
</evidence>
<evidence type="ECO:0000256" key="8">
    <source>
        <dbReference type="PIRSR" id="PIRSR630616-2"/>
    </source>
</evidence>
<dbReference type="PROSITE" id="PS00107">
    <property type="entry name" value="PROTEIN_KINASE_ATP"/>
    <property type="match status" value="1"/>
</dbReference>
<feature type="cross-link" description="Glycyl lysine isopeptide (Lys-Gly) (interchain with G-Cter in SUMO2)" evidence="9">
    <location>
        <position position="356"/>
    </location>
</feature>
<evidence type="ECO:0000256" key="7">
    <source>
        <dbReference type="PIRSR" id="PIRSR630616-1"/>
    </source>
</evidence>
<accession>A0A812TC73</accession>
<dbReference type="FunFam" id="3.30.200.20:FF:000042">
    <property type="entry name" value="Aurora kinase A"/>
    <property type="match status" value="1"/>
</dbReference>
<evidence type="ECO:0000256" key="11">
    <source>
        <dbReference type="SAM" id="MobiDB-lite"/>
    </source>
</evidence>
<feature type="compositionally biased region" description="Low complexity" evidence="11">
    <location>
        <begin position="51"/>
        <end position="65"/>
    </location>
</feature>
<dbReference type="GO" id="GO:0005524">
    <property type="term" value="F:ATP binding"/>
    <property type="evidence" value="ECO:0007669"/>
    <property type="project" value="UniProtKB-UniRule"/>
</dbReference>
<keyword evidence="4 8" id="KW-0547">Nucleotide-binding</keyword>